<keyword evidence="2 4" id="KW-0378">Hydrolase</keyword>
<gene>
    <name evidence="4" type="ORF">EBQ10_01780</name>
</gene>
<dbReference type="PANTHER" id="PTHR11839">
    <property type="entry name" value="UDP/ADP-SUGAR PYROPHOSPHATASE"/>
    <property type="match status" value="1"/>
</dbReference>
<dbReference type="GO" id="GO:0019693">
    <property type="term" value="P:ribose phosphate metabolic process"/>
    <property type="evidence" value="ECO:0007669"/>
    <property type="project" value="TreeGrafter"/>
</dbReference>
<comment type="cofactor">
    <cofactor evidence="1">
        <name>Mg(2+)</name>
        <dbReference type="ChEBI" id="CHEBI:18420"/>
    </cofactor>
</comment>
<evidence type="ECO:0000313" key="4">
    <source>
        <dbReference type="EMBL" id="AZR06146.1"/>
    </source>
</evidence>
<dbReference type="EMBL" id="CP033905">
    <property type="protein sequence ID" value="AZR06146.1"/>
    <property type="molecule type" value="Genomic_DNA"/>
</dbReference>
<accession>A0A3S9QK64</accession>
<dbReference type="RefSeq" id="WP_108725791.1">
    <property type="nucleotide sequence ID" value="NZ_CP029001.1"/>
</dbReference>
<dbReference type="InterPro" id="IPR015797">
    <property type="entry name" value="NUDIX_hydrolase-like_dom_sf"/>
</dbReference>
<evidence type="ECO:0000256" key="2">
    <source>
        <dbReference type="ARBA" id="ARBA00022801"/>
    </source>
</evidence>
<dbReference type="PROSITE" id="PS51462">
    <property type="entry name" value="NUDIX"/>
    <property type="match status" value="1"/>
</dbReference>
<dbReference type="SUPFAM" id="SSF55811">
    <property type="entry name" value="Nudix"/>
    <property type="match status" value="1"/>
</dbReference>
<proteinExistence type="predicted"/>
<name>A0A3S9QK64_9ACTO</name>
<evidence type="ECO:0000259" key="3">
    <source>
        <dbReference type="PROSITE" id="PS51462"/>
    </source>
</evidence>
<evidence type="ECO:0000256" key="1">
    <source>
        <dbReference type="ARBA" id="ARBA00001946"/>
    </source>
</evidence>
<protein>
    <submittedName>
        <fullName evidence="4">NUDIX hydrolase</fullName>
    </submittedName>
</protein>
<dbReference type="GO" id="GO:0016787">
    <property type="term" value="F:hydrolase activity"/>
    <property type="evidence" value="ECO:0007669"/>
    <property type="project" value="UniProtKB-KW"/>
</dbReference>
<evidence type="ECO:0000313" key="5">
    <source>
        <dbReference type="Proteomes" id="UP000275951"/>
    </source>
</evidence>
<dbReference type="GO" id="GO:0006753">
    <property type="term" value="P:nucleoside phosphate metabolic process"/>
    <property type="evidence" value="ECO:0007669"/>
    <property type="project" value="TreeGrafter"/>
</dbReference>
<dbReference type="PANTHER" id="PTHR11839:SF18">
    <property type="entry name" value="NUDIX HYDROLASE DOMAIN-CONTAINING PROTEIN"/>
    <property type="match status" value="1"/>
</dbReference>
<dbReference type="Pfam" id="PF00293">
    <property type="entry name" value="NUDIX"/>
    <property type="match status" value="1"/>
</dbReference>
<dbReference type="Gene3D" id="3.90.79.10">
    <property type="entry name" value="Nucleoside Triphosphate Pyrophosphohydrolase"/>
    <property type="match status" value="1"/>
</dbReference>
<dbReference type="AlphaFoldDB" id="A0A3S9QK64"/>
<reference evidence="4 5" key="1">
    <citation type="submission" date="2018-11" db="EMBL/GenBank/DDBJ databases">
        <title>Multidrug-resistant genes are associated with an 42-kb island TGI1 carrying a complex class 1 integron in a Trueperella pyogenes.</title>
        <authorList>
            <person name="Dong W."/>
        </authorList>
    </citation>
    <scope>NUCLEOTIDE SEQUENCE [LARGE SCALE GENOMIC DNA]</scope>
    <source>
        <strain evidence="4 5">TP4</strain>
    </source>
</reference>
<sequence>MTFELRDIPAPDHVRVIDSREEYRGPIFTIFNDEIEFANGERARRQWMKHDDAVGIVALRPSVLPGEDWEVLLIRQYRHAPRRLMWEIPAGLRDVDEAEVSTAARELQEETDYVAERWYRLVNFVTSPGVSDEDLGIYLALDLKHQPSESFRREAEEAEILVTWFGLSEVTDAVLRGALSSPTLVTGVLAANVALARGLREKDEISLPSEA</sequence>
<feature type="domain" description="Nudix hydrolase" evidence="3">
    <location>
        <begin position="49"/>
        <end position="192"/>
    </location>
</feature>
<dbReference type="InterPro" id="IPR000086">
    <property type="entry name" value="NUDIX_hydrolase_dom"/>
</dbReference>
<organism evidence="4 5">
    <name type="scientific">Trueperella pyogenes</name>
    <dbReference type="NCBI Taxonomy" id="1661"/>
    <lineage>
        <taxon>Bacteria</taxon>
        <taxon>Bacillati</taxon>
        <taxon>Actinomycetota</taxon>
        <taxon>Actinomycetes</taxon>
        <taxon>Actinomycetales</taxon>
        <taxon>Actinomycetaceae</taxon>
        <taxon>Trueperella</taxon>
    </lineage>
</organism>
<dbReference type="Proteomes" id="UP000275951">
    <property type="component" value="Chromosome"/>
</dbReference>
<dbReference type="GO" id="GO:0005829">
    <property type="term" value="C:cytosol"/>
    <property type="evidence" value="ECO:0007669"/>
    <property type="project" value="TreeGrafter"/>
</dbReference>